<keyword evidence="3" id="KW-1185">Reference proteome</keyword>
<feature type="chain" id="PRO_5045299189" evidence="1">
    <location>
        <begin position="31"/>
        <end position="445"/>
    </location>
</feature>
<feature type="signal peptide" evidence="1">
    <location>
        <begin position="1"/>
        <end position="30"/>
    </location>
</feature>
<evidence type="ECO:0000313" key="3">
    <source>
        <dbReference type="Proteomes" id="UP001596058"/>
    </source>
</evidence>
<organism evidence="2 3">
    <name type="scientific">Nonomuraea insulae</name>
    <dbReference type="NCBI Taxonomy" id="1616787"/>
    <lineage>
        <taxon>Bacteria</taxon>
        <taxon>Bacillati</taxon>
        <taxon>Actinomycetota</taxon>
        <taxon>Actinomycetes</taxon>
        <taxon>Streptosporangiales</taxon>
        <taxon>Streptosporangiaceae</taxon>
        <taxon>Nonomuraea</taxon>
    </lineage>
</organism>
<dbReference type="InterPro" id="IPR050490">
    <property type="entry name" value="Bact_solute-bd_prot1"/>
</dbReference>
<dbReference type="InterPro" id="IPR006059">
    <property type="entry name" value="SBP"/>
</dbReference>
<evidence type="ECO:0000256" key="1">
    <source>
        <dbReference type="SAM" id="SignalP"/>
    </source>
</evidence>
<accession>A0ABW1DBB6</accession>
<keyword evidence="1" id="KW-0732">Signal</keyword>
<dbReference type="InterPro" id="IPR006311">
    <property type="entry name" value="TAT_signal"/>
</dbReference>
<gene>
    <name evidence="2" type="ORF">ACFPZ3_62615</name>
</gene>
<protein>
    <submittedName>
        <fullName evidence="2">ABC transporter substrate-binding protein</fullName>
    </submittedName>
</protein>
<dbReference type="Proteomes" id="UP001596058">
    <property type="component" value="Unassembled WGS sequence"/>
</dbReference>
<dbReference type="Pfam" id="PF01547">
    <property type="entry name" value="SBP_bac_1"/>
    <property type="match status" value="1"/>
</dbReference>
<comment type="caution">
    <text evidence="2">The sequence shown here is derived from an EMBL/GenBank/DDBJ whole genome shotgun (WGS) entry which is preliminary data.</text>
</comment>
<reference evidence="3" key="1">
    <citation type="journal article" date="2019" name="Int. J. Syst. Evol. Microbiol.">
        <title>The Global Catalogue of Microorganisms (GCM) 10K type strain sequencing project: providing services to taxonomists for standard genome sequencing and annotation.</title>
        <authorList>
            <consortium name="The Broad Institute Genomics Platform"/>
            <consortium name="The Broad Institute Genome Sequencing Center for Infectious Disease"/>
            <person name="Wu L."/>
            <person name="Ma J."/>
        </authorList>
    </citation>
    <scope>NUCLEOTIDE SEQUENCE [LARGE SCALE GENOMIC DNA]</scope>
    <source>
        <strain evidence="3">CCUG 53903</strain>
    </source>
</reference>
<proteinExistence type="predicted"/>
<dbReference type="PANTHER" id="PTHR43649">
    <property type="entry name" value="ARABINOSE-BINDING PROTEIN-RELATED"/>
    <property type="match status" value="1"/>
</dbReference>
<sequence>MPEPRSGRRRPPSRRAVLAAATAALTTALAATLSACSPAGGGTSQGVVLTFSWWGNDNRAERTEKVVRLFEQRHPGVTVRTSNADFGSYLQKLATQAAGGGMPDVAQLDYRQISQYAGSGALMPLSEAISDKTIHTDEIDRQFLRTGTYEGGQYALPMGRGITGYAYDSALYTKAGVPAPQPSWTWQDWENANRKIASLGLKGPDGRPVTGANDGGGNQDVFETWLRSRGGQLYASQTRLGFTEDDLAEFWAFCDRQREEGAIASAADTTQASSTETSPMGRGLAAADFTWDAPFPGYATLLGESTHFAPVPSTQGRQGTYFKPSMLIGISANTKHPKEAAQLVDFLLNDRRAGDILSFTRSTPPNRVIAANVAKTLKGPELEIYQYAQKMEKYGLDAPPTAPPPGDVAINSAFGRHYQRVMFGLATPRQSAREFIEEANRELRS</sequence>
<dbReference type="Gene3D" id="3.40.190.10">
    <property type="entry name" value="Periplasmic binding protein-like II"/>
    <property type="match status" value="2"/>
</dbReference>
<name>A0ABW1DBB6_9ACTN</name>
<dbReference type="PANTHER" id="PTHR43649:SF11">
    <property type="entry name" value="ABC TRANSPORTER SUBSTRATE-BINDING PROTEIN YESO-RELATED"/>
    <property type="match status" value="1"/>
</dbReference>
<dbReference type="EMBL" id="JBHSPA010000112">
    <property type="protein sequence ID" value="MFC5834510.1"/>
    <property type="molecule type" value="Genomic_DNA"/>
</dbReference>
<evidence type="ECO:0000313" key="2">
    <source>
        <dbReference type="EMBL" id="MFC5834510.1"/>
    </source>
</evidence>
<dbReference type="PROSITE" id="PS51318">
    <property type="entry name" value="TAT"/>
    <property type="match status" value="1"/>
</dbReference>
<dbReference type="SUPFAM" id="SSF53850">
    <property type="entry name" value="Periplasmic binding protein-like II"/>
    <property type="match status" value="1"/>
</dbReference>
<dbReference type="RefSeq" id="WP_379523922.1">
    <property type="nucleotide sequence ID" value="NZ_JBHSPA010000112.1"/>
</dbReference>